<keyword evidence="3" id="KW-1185">Reference proteome</keyword>
<dbReference type="CDD" id="cd10950">
    <property type="entry name" value="CE4_BsYlxY_like"/>
    <property type="match status" value="1"/>
</dbReference>
<dbReference type="SUPFAM" id="SSF88713">
    <property type="entry name" value="Glycoside hydrolase/deacetylase"/>
    <property type="match status" value="1"/>
</dbReference>
<dbReference type="GO" id="GO:0005975">
    <property type="term" value="P:carbohydrate metabolic process"/>
    <property type="evidence" value="ECO:0007669"/>
    <property type="project" value="InterPro"/>
</dbReference>
<dbReference type="GO" id="GO:0016810">
    <property type="term" value="F:hydrolase activity, acting on carbon-nitrogen (but not peptide) bonds"/>
    <property type="evidence" value="ECO:0007669"/>
    <property type="project" value="InterPro"/>
</dbReference>
<organism evidence="2 3">
    <name type="scientific">Bacillus benzoevorans</name>
    <dbReference type="NCBI Taxonomy" id="1456"/>
    <lineage>
        <taxon>Bacteria</taxon>
        <taxon>Bacillati</taxon>
        <taxon>Bacillota</taxon>
        <taxon>Bacilli</taxon>
        <taxon>Bacillales</taxon>
        <taxon>Bacillaceae</taxon>
        <taxon>Bacillus</taxon>
    </lineage>
</organism>
<gene>
    <name evidence="2" type="ORF">HNR53_000478</name>
</gene>
<dbReference type="InterPro" id="IPR011330">
    <property type="entry name" value="Glyco_hydro/deAcase_b/a-brl"/>
</dbReference>
<dbReference type="Proteomes" id="UP000531594">
    <property type="component" value="Unassembled WGS sequence"/>
</dbReference>
<dbReference type="PANTHER" id="PTHR10587:SF80">
    <property type="entry name" value="CHITOOLIGOSACCHARIDE DEACETYLASE"/>
    <property type="match status" value="1"/>
</dbReference>
<feature type="domain" description="NodB homology" evidence="1">
    <location>
        <begin position="126"/>
        <end position="302"/>
    </location>
</feature>
<dbReference type="Pfam" id="PF01522">
    <property type="entry name" value="Polysacc_deac_1"/>
    <property type="match status" value="1"/>
</dbReference>
<dbReference type="NCBIfam" id="TIGR02873">
    <property type="entry name" value="spore_ylxY"/>
    <property type="match status" value="1"/>
</dbReference>
<dbReference type="InterPro" id="IPR050248">
    <property type="entry name" value="Polysacc_deacetylase_ArnD"/>
</dbReference>
<dbReference type="InterPro" id="IPR002509">
    <property type="entry name" value="NODB_dom"/>
</dbReference>
<dbReference type="Gene3D" id="3.20.20.370">
    <property type="entry name" value="Glycoside hydrolase/deacetylase"/>
    <property type="match status" value="1"/>
</dbReference>
<dbReference type="PROSITE" id="PS51677">
    <property type="entry name" value="NODB"/>
    <property type="match status" value="1"/>
</dbReference>
<dbReference type="RefSeq" id="WP_184522383.1">
    <property type="nucleotide sequence ID" value="NZ_JACHGK010000001.1"/>
</dbReference>
<proteinExistence type="predicted"/>
<accession>A0A7X0LTY0</accession>
<comment type="caution">
    <text evidence="2">The sequence shown here is derived from an EMBL/GenBank/DDBJ whole genome shotgun (WGS) entry which is preliminary data.</text>
</comment>
<dbReference type="InterPro" id="IPR014228">
    <property type="entry name" value="Spore_polysacc_deacetyl_YlxY"/>
</dbReference>
<evidence type="ECO:0000313" key="3">
    <source>
        <dbReference type="Proteomes" id="UP000531594"/>
    </source>
</evidence>
<evidence type="ECO:0000313" key="2">
    <source>
        <dbReference type="EMBL" id="MBB6443890.1"/>
    </source>
</evidence>
<evidence type="ECO:0000259" key="1">
    <source>
        <dbReference type="PROSITE" id="PS51677"/>
    </source>
</evidence>
<protein>
    <submittedName>
        <fullName evidence="2">Putative sporulation protein (Polysaccharide deacetylase family)</fullName>
    </submittedName>
</protein>
<dbReference type="PANTHER" id="PTHR10587">
    <property type="entry name" value="GLYCOSYL TRANSFERASE-RELATED"/>
    <property type="match status" value="1"/>
</dbReference>
<reference evidence="2 3" key="1">
    <citation type="submission" date="2020-08" db="EMBL/GenBank/DDBJ databases">
        <title>Genomic Encyclopedia of Type Strains, Phase IV (KMG-IV): sequencing the most valuable type-strain genomes for metagenomic binning, comparative biology and taxonomic classification.</title>
        <authorList>
            <person name="Goeker M."/>
        </authorList>
    </citation>
    <scope>NUCLEOTIDE SEQUENCE [LARGE SCALE GENOMIC DNA]</scope>
    <source>
        <strain evidence="2 3">DSM 5391</strain>
    </source>
</reference>
<dbReference type="AlphaFoldDB" id="A0A7X0LTY0"/>
<name>A0A7X0LTY0_9BACI</name>
<dbReference type="EMBL" id="JACHGK010000001">
    <property type="protein sequence ID" value="MBB6443890.1"/>
    <property type="molecule type" value="Genomic_DNA"/>
</dbReference>
<dbReference type="GO" id="GO:0016020">
    <property type="term" value="C:membrane"/>
    <property type="evidence" value="ECO:0007669"/>
    <property type="project" value="TreeGrafter"/>
</dbReference>
<sequence length="328" mass="37226">MKKIISLCVIFLIAFIMTNNRFTNEFITEMKGNTVEVAKKHDSLYMEIEQQAETYEIPPSDAKIDPVWKAIPGYNGQAVDIEASYEKMKKNGKFDERKLEFRQVKPRKHLADLPPAAIYKGNPDKPMVSLIINVAWGNEYLSDMLATLKRHHIHATFFLEGRWVKKNPELAKMITDAGHEAGNHSYTHPNMQNLTSAQIRQEMVKTNEVIEATTGERVRWMAPPSGSYKNEVVQIAAEEKLGTIMWSVDTIDWQRPTPDVLIDRVMSKIHNGAIILMHPTEPTAKSLEQLIGQIKAKGLQIGTISELVKEDRVTAAQAKVYNPEKPHQ</sequence>